<organism evidence="1 2">
    <name type="scientific">Lyophyllum shimeji</name>
    <name type="common">Hon-shimeji</name>
    <name type="synonym">Tricholoma shimeji</name>
    <dbReference type="NCBI Taxonomy" id="47721"/>
    <lineage>
        <taxon>Eukaryota</taxon>
        <taxon>Fungi</taxon>
        <taxon>Dikarya</taxon>
        <taxon>Basidiomycota</taxon>
        <taxon>Agaricomycotina</taxon>
        <taxon>Agaricomycetes</taxon>
        <taxon>Agaricomycetidae</taxon>
        <taxon>Agaricales</taxon>
        <taxon>Tricholomatineae</taxon>
        <taxon>Lyophyllaceae</taxon>
        <taxon>Lyophyllum</taxon>
    </lineage>
</organism>
<name>A0A9P3PUN9_LYOSH</name>
<reference evidence="1" key="1">
    <citation type="submission" date="2022-07" db="EMBL/GenBank/DDBJ databases">
        <title>The genome of Lyophyllum shimeji provides insight into the initial evolution of ectomycorrhizal fungal genome.</title>
        <authorList>
            <person name="Kobayashi Y."/>
            <person name="Shibata T."/>
            <person name="Hirakawa H."/>
            <person name="Shigenobu S."/>
            <person name="Nishiyama T."/>
            <person name="Yamada A."/>
            <person name="Hasebe M."/>
            <person name="Kawaguchi M."/>
        </authorList>
    </citation>
    <scope>NUCLEOTIDE SEQUENCE</scope>
    <source>
        <strain evidence="1">AT787</strain>
    </source>
</reference>
<proteinExistence type="predicted"/>
<dbReference type="OrthoDB" id="9984778at2759"/>
<gene>
    <name evidence="1" type="ORF">LshimejAT787_1301460</name>
</gene>
<sequence>MDPLRDEEAGLPAARGGTARQRSSIPSFLFISFMLFMLTSHNGDEFLARHHYQDALWSLEYQLGNHSAWRNGTSEEFSVPDRDAASGVLVEDFGIQGKILDPHQASYYSNVTGSIHGSSHFYNITPSTLVDNATAPWKSDARAYMAAANETEIVERIGTWNWTASDKVQLSVVEKLPTHANGTMISDTIALVHGRIELTDANANEDLRLEFEGVHFIRNGSLYGLAEPAGRHIHIRLFPSHY</sequence>
<dbReference type="EMBL" id="BRPK01000013">
    <property type="protein sequence ID" value="GLB43245.1"/>
    <property type="molecule type" value="Genomic_DNA"/>
</dbReference>
<evidence type="ECO:0000313" key="1">
    <source>
        <dbReference type="EMBL" id="GLB43245.1"/>
    </source>
</evidence>
<accession>A0A9P3PUN9</accession>
<comment type="caution">
    <text evidence="1">The sequence shown here is derived from an EMBL/GenBank/DDBJ whole genome shotgun (WGS) entry which is preliminary data.</text>
</comment>
<dbReference type="Proteomes" id="UP001063166">
    <property type="component" value="Unassembled WGS sequence"/>
</dbReference>
<protein>
    <submittedName>
        <fullName evidence="1">Ring finger</fullName>
    </submittedName>
</protein>
<keyword evidence="2" id="KW-1185">Reference proteome</keyword>
<evidence type="ECO:0000313" key="2">
    <source>
        <dbReference type="Proteomes" id="UP001063166"/>
    </source>
</evidence>
<dbReference type="AlphaFoldDB" id="A0A9P3PUN9"/>